<feature type="domain" description="Glycosyl transferase CAP10" evidence="2">
    <location>
        <begin position="400"/>
        <end position="665"/>
    </location>
</feature>
<dbReference type="PANTHER" id="PTHR12203">
    <property type="entry name" value="KDEL LYS-ASP-GLU-LEU CONTAINING - RELATED"/>
    <property type="match status" value="1"/>
</dbReference>
<feature type="region of interest" description="Disordered" evidence="1">
    <location>
        <begin position="707"/>
        <end position="761"/>
    </location>
</feature>
<keyword evidence="4" id="KW-1185">Reference proteome</keyword>
<evidence type="ECO:0000256" key="1">
    <source>
        <dbReference type="SAM" id="MobiDB-lite"/>
    </source>
</evidence>
<comment type="caution">
    <text evidence="3">The sequence shown here is derived from an EMBL/GenBank/DDBJ whole genome shotgun (WGS) entry which is preliminary data.</text>
</comment>
<feature type="compositionally biased region" description="Basic and acidic residues" evidence="1">
    <location>
        <begin position="713"/>
        <end position="761"/>
    </location>
</feature>
<dbReference type="PANTHER" id="PTHR12203:SF119">
    <property type="entry name" value="GLYCOSYL TRANSFERASE CAP10 DOMAIN-CONTAINING PROTEIN"/>
    <property type="match status" value="1"/>
</dbReference>
<proteinExistence type="predicted"/>
<dbReference type="InterPro" id="IPR051091">
    <property type="entry name" value="O-Glucosyltr/Glycosyltrsf_90"/>
</dbReference>
<protein>
    <recommendedName>
        <fullName evidence="2">Glycosyl transferase CAP10 domain-containing protein</fullName>
    </recommendedName>
</protein>
<dbReference type="Proteomes" id="UP001530377">
    <property type="component" value="Unassembled WGS sequence"/>
</dbReference>
<name>A0ABD3REL9_9STRA</name>
<evidence type="ECO:0000313" key="3">
    <source>
        <dbReference type="EMBL" id="KAL3811475.1"/>
    </source>
</evidence>
<gene>
    <name evidence="3" type="ORF">ACHAXA_010727</name>
</gene>
<dbReference type="AlphaFoldDB" id="A0ABD3REL9"/>
<evidence type="ECO:0000313" key="4">
    <source>
        <dbReference type="Proteomes" id="UP001530377"/>
    </source>
</evidence>
<dbReference type="Pfam" id="PF05686">
    <property type="entry name" value="Glyco_transf_90"/>
    <property type="match status" value="1"/>
</dbReference>
<accession>A0ABD3REL9</accession>
<dbReference type="InterPro" id="IPR006598">
    <property type="entry name" value="CAP10"/>
</dbReference>
<dbReference type="EMBL" id="JALLPB020000258">
    <property type="protein sequence ID" value="KAL3811475.1"/>
    <property type="molecule type" value="Genomic_DNA"/>
</dbReference>
<organism evidence="3 4">
    <name type="scientific">Cyclostephanos tholiformis</name>
    <dbReference type="NCBI Taxonomy" id="382380"/>
    <lineage>
        <taxon>Eukaryota</taxon>
        <taxon>Sar</taxon>
        <taxon>Stramenopiles</taxon>
        <taxon>Ochrophyta</taxon>
        <taxon>Bacillariophyta</taxon>
        <taxon>Coscinodiscophyceae</taxon>
        <taxon>Thalassiosirophycidae</taxon>
        <taxon>Stephanodiscales</taxon>
        <taxon>Stephanodiscaceae</taxon>
        <taxon>Cyclostephanos</taxon>
    </lineage>
</organism>
<reference evidence="3 4" key="1">
    <citation type="submission" date="2024-10" db="EMBL/GenBank/DDBJ databases">
        <title>Updated reference genomes for cyclostephanoid diatoms.</title>
        <authorList>
            <person name="Roberts W.R."/>
            <person name="Alverson A.J."/>
        </authorList>
    </citation>
    <scope>NUCLEOTIDE SEQUENCE [LARGE SCALE GENOMIC DNA]</scope>
    <source>
        <strain evidence="3 4">AJA228-03</strain>
    </source>
</reference>
<feature type="compositionally biased region" description="Acidic residues" evidence="1">
    <location>
        <begin position="126"/>
        <end position="137"/>
    </location>
</feature>
<sequence length="761" mass="88821">MVVVTHHRLRCARRDLANSYIHHMTTAELRGIFGEKGDSRDWLDATARFPNGVPRFPSKVECVNFVEEYNTNHGGSNPECPHLMHIFTTLTNWGQIERILLPGMIRARSEPSRANRVPRAYMTSEPPEDENDDDENDNLNASRRRNVYEMRGSWNVVRDINYRLNLPIHRCTNPISTMNTLKYLYHHMKCGIFVMIRDGKLRIFAPFVNSDYRNTWGERLNIEGDGSLSSYYSNKDGLYRDEEIEPDKTRWWANGNIICNELRKPEDRDKSQEWGDHFLAALRDMIGEACRERNLPDCEFFLNKRDYPQLKVNIRRGGMPVEPYGFIFDKDDRDPDQDVELHDKHRFETYAPIVSFYAASPTRFSDIPWPSSEDWEAACELISGKKCALSTHLSNAFSRFSSHHFPSALISKNVQLLFLFLGGLVFPGSFMHRKDKDGNAKMTSEPRDLFTEENFRKFERSWDDGRIQTAFFRGTATGGGTTIHNNQRLMVAHLGHIWKDDSEKGGDVPYVDAAIVGWNMRDKKTANGPMTFLRPKDFDFDAGRHHFTPIYEQSKYKYLIYIDGHCAACRYGFMMRLGSVILKVASRQVADTMWYFPLLQPYIDHVPVKADLSDLEEKIQWCRQNDDKCRQIGENAKIFYKRYVSRSALLDYVEMVCKQIAKRFVNPPNWWAPPTAEIPPPSLRKPDLKCYEDKKSGNSRFCVRCQEEEDEEERLREEAREREKVERKDAIDGKQKARERMKRVAEKKRKEAEELAKKRKM</sequence>
<feature type="region of interest" description="Disordered" evidence="1">
    <location>
        <begin position="111"/>
        <end position="142"/>
    </location>
</feature>
<evidence type="ECO:0000259" key="2">
    <source>
        <dbReference type="SMART" id="SM00672"/>
    </source>
</evidence>
<dbReference type="SMART" id="SM00672">
    <property type="entry name" value="CAP10"/>
    <property type="match status" value="1"/>
</dbReference>